<dbReference type="AlphaFoldDB" id="A0AAU6P688"/>
<accession>A0AAU6P688</accession>
<evidence type="ECO:0000313" key="2">
    <source>
        <dbReference type="EMBL" id="WXA01961.1"/>
    </source>
</evidence>
<feature type="signal peptide" evidence="1">
    <location>
        <begin position="1"/>
        <end position="20"/>
    </location>
</feature>
<gene>
    <name evidence="3" type="ORF">R3L15_12225</name>
    <name evidence="2" type="ORF">R3L16_09365</name>
</gene>
<feature type="chain" id="PRO_5044712965" evidence="1">
    <location>
        <begin position="21"/>
        <end position="184"/>
    </location>
</feature>
<dbReference type="Proteomes" id="UP001368318">
    <property type="component" value="Chromosome"/>
</dbReference>
<dbReference type="PROSITE" id="PS51257">
    <property type="entry name" value="PROKAR_LIPOPROTEIN"/>
    <property type="match status" value="1"/>
</dbReference>
<organism evidence="3">
    <name type="scientific">Mangrovimonas cancribranchiae</name>
    <dbReference type="NCBI Taxonomy" id="3080055"/>
    <lineage>
        <taxon>Bacteria</taxon>
        <taxon>Pseudomonadati</taxon>
        <taxon>Bacteroidota</taxon>
        <taxon>Flavobacteriia</taxon>
        <taxon>Flavobacteriales</taxon>
        <taxon>Flavobacteriaceae</taxon>
        <taxon>Mangrovimonas</taxon>
    </lineage>
</organism>
<dbReference type="KEGG" id="mcaa:R3L15_12225"/>
<dbReference type="RefSeq" id="WP_338731996.1">
    <property type="nucleotide sequence ID" value="NZ_CP136924.1"/>
</dbReference>
<keyword evidence="1" id="KW-0732">Signal</keyword>
<sequence>MKIKLIYIFIITLISFSCSSDDDSADNEILRTNNQVSFEGENYPLSTVLIFDENIETDEPSDIGFNLYNKTTNEINSALNGETDLTNIVHFYFDFTEVDLQETTYTDILDYSFSINGTLSDGNYDDGTEILSDNDPNSELYASNSVVTINNLTETTVDLSFSFTRNDGQVISGSYNGAYDIPTP</sequence>
<dbReference type="EMBL" id="CP136924">
    <property type="protein sequence ID" value="WXA01961.1"/>
    <property type="molecule type" value="Genomic_DNA"/>
</dbReference>
<dbReference type="EMBL" id="CP136925">
    <property type="protein sequence ID" value="WXA12877.1"/>
    <property type="molecule type" value="Genomic_DNA"/>
</dbReference>
<evidence type="ECO:0000313" key="4">
    <source>
        <dbReference type="Proteomes" id="UP001368318"/>
    </source>
</evidence>
<protein>
    <submittedName>
        <fullName evidence="3">Uncharacterized protein</fullName>
    </submittedName>
</protein>
<evidence type="ECO:0000313" key="3">
    <source>
        <dbReference type="EMBL" id="WXA12877.1"/>
    </source>
</evidence>
<proteinExistence type="predicted"/>
<reference evidence="3 4" key="1">
    <citation type="submission" date="2023-10" db="EMBL/GenBank/DDBJ databases">
        <title>Culture-based analysis of two novel bacteria associated with mangrove crab gills.</title>
        <authorList>
            <person name="Yang X."/>
            <person name="Garuglieri E."/>
            <person name="Van Goethem M.W."/>
            <person name="Fusi M."/>
            <person name="Marasco R."/>
            <person name="Daffonchio D.G."/>
        </authorList>
    </citation>
    <scope>NUCLEOTIDE SEQUENCE</scope>
    <source>
        <strain evidence="3">UG2-1</strain>
        <strain evidence="2">UG2-2</strain>
        <strain evidence="4">UG2_2</strain>
    </source>
</reference>
<keyword evidence="4" id="KW-1185">Reference proteome</keyword>
<evidence type="ECO:0000256" key="1">
    <source>
        <dbReference type="SAM" id="SignalP"/>
    </source>
</evidence>
<name>A0AAU6P688_9FLAO</name>